<dbReference type="Gene3D" id="3.60.15.10">
    <property type="entry name" value="Ribonuclease Z/Hydroxyacylglutathione hydrolase-like"/>
    <property type="match status" value="1"/>
</dbReference>
<keyword evidence="3" id="KW-1185">Reference proteome</keyword>
<dbReference type="Proteomes" id="UP001228581">
    <property type="component" value="Unassembled WGS sequence"/>
</dbReference>
<proteinExistence type="predicted"/>
<dbReference type="RefSeq" id="WP_313992802.1">
    <property type="nucleotide sequence ID" value="NZ_JASJOT010000002.1"/>
</dbReference>
<dbReference type="InterPro" id="IPR036866">
    <property type="entry name" value="RibonucZ/Hydroxyglut_hydro"/>
</dbReference>
<name>A0ABT7CEV9_9BACT</name>
<comment type="caution">
    <text evidence="2">The sequence shown here is derived from an EMBL/GenBank/DDBJ whole genome shotgun (WGS) entry which is preliminary data.</text>
</comment>
<gene>
    <name evidence="2" type="ORF">QNI19_04545</name>
</gene>
<sequence length="274" mass="30658">MMLKQLPPAVTYLVKDNGKVRVHTLVSSAPFFANATHIIELPTQLILIDGHFFAQYGYEFRQLADSLNKPITRFYVTHAHPDHYLGMGDAFADVIVYALEEITKLILQAGPHELKEKQQHFGNLIATHLTYPSQIVEPGEEEIDGVRFIFEKAIDTESPETLVIKLPDLRIAIVQDILYHNSHAFITGPVAGWKAALQELRDDTAYDTILAGHGTPADKADIDNAILYLDKVGEILSHVNDAIEYKQQLLAAYPNYAAAKLIDIYLPILFANKV</sequence>
<dbReference type="SMART" id="SM00849">
    <property type="entry name" value="Lactamase_B"/>
    <property type="match status" value="1"/>
</dbReference>
<protein>
    <submittedName>
        <fullName evidence="2">MBL fold metallo-hydrolase</fullName>
    </submittedName>
</protein>
<dbReference type="SUPFAM" id="SSF56281">
    <property type="entry name" value="Metallo-hydrolase/oxidoreductase"/>
    <property type="match status" value="1"/>
</dbReference>
<organism evidence="2 3">
    <name type="scientific">Xanthocytophaga flava</name>
    <dbReference type="NCBI Taxonomy" id="3048013"/>
    <lineage>
        <taxon>Bacteria</taxon>
        <taxon>Pseudomonadati</taxon>
        <taxon>Bacteroidota</taxon>
        <taxon>Cytophagia</taxon>
        <taxon>Cytophagales</taxon>
        <taxon>Rhodocytophagaceae</taxon>
        <taxon>Xanthocytophaga</taxon>
    </lineage>
</organism>
<evidence type="ECO:0000313" key="2">
    <source>
        <dbReference type="EMBL" id="MDJ1492188.1"/>
    </source>
</evidence>
<dbReference type="InterPro" id="IPR001279">
    <property type="entry name" value="Metallo-B-lactamas"/>
</dbReference>
<dbReference type="Pfam" id="PF00753">
    <property type="entry name" value="Lactamase_B"/>
    <property type="match status" value="1"/>
</dbReference>
<reference evidence="2 3" key="1">
    <citation type="submission" date="2023-05" db="EMBL/GenBank/DDBJ databases">
        <authorList>
            <person name="Zhang X."/>
        </authorList>
    </citation>
    <scope>NUCLEOTIDE SEQUENCE [LARGE SCALE GENOMIC DNA]</scope>
    <source>
        <strain evidence="2 3">DM2B3-1</strain>
    </source>
</reference>
<evidence type="ECO:0000313" key="3">
    <source>
        <dbReference type="Proteomes" id="UP001228581"/>
    </source>
</evidence>
<accession>A0ABT7CEV9</accession>
<dbReference type="EMBL" id="JASJOT010000002">
    <property type="protein sequence ID" value="MDJ1492188.1"/>
    <property type="molecule type" value="Genomic_DNA"/>
</dbReference>
<feature type="domain" description="Metallo-beta-lactamase" evidence="1">
    <location>
        <begin position="32"/>
        <end position="213"/>
    </location>
</feature>
<evidence type="ECO:0000259" key="1">
    <source>
        <dbReference type="SMART" id="SM00849"/>
    </source>
</evidence>